<evidence type="ECO:0000256" key="1">
    <source>
        <dbReference type="SAM" id="MobiDB-lite"/>
    </source>
</evidence>
<dbReference type="Proteomes" id="UP000800235">
    <property type="component" value="Unassembled WGS sequence"/>
</dbReference>
<sequence>MSVLLPSPRCRLDGQQQGVEAPPMAHYASAAPFGAVQNNTLTLVDPPSIPPYNVSAVPGHNTVTIPEQDTFTNREATNELWNSTMEILYQAVQEETMALLSSQTLVIGSSPGHGGLHPSQYDTIHPHISPIAAELIDNSNTTPASSSFPPSPSSDSFPLPLAAQHHLPDWAISTSVRLPFMCDAALSVASTNGQENVARISIQPARSAQTRLPSASLANSTSPFSPSSPPSCLDSDSVGSPTLHHGEASYSITRPPVKKSTRKTKSKTKPKARKIPHAKNRNTKKYGPQDIVPRTALQPYQIAASCDGAHDWVLEQTGEWSNWVNDEEFPEDNYGSLRRNDIRLLCERIPEYEKFVLRMYKPALRRLEHLGKWWADKFDKKE</sequence>
<reference evidence="2" key="1">
    <citation type="journal article" date="2020" name="Stud. Mycol.">
        <title>101 Dothideomycetes genomes: a test case for predicting lifestyles and emergence of pathogens.</title>
        <authorList>
            <person name="Haridas S."/>
            <person name="Albert R."/>
            <person name="Binder M."/>
            <person name="Bloem J."/>
            <person name="Labutti K."/>
            <person name="Salamov A."/>
            <person name="Andreopoulos B."/>
            <person name="Baker S."/>
            <person name="Barry K."/>
            <person name="Bills G."/>
            <person name="Bluhm B."/>
            <person name="Cannon C."/>
            <person name="Castanera R."/>
            <person name="Culley D."/>
            <person name="Daum C."/>
            <person name="Ezra D."/>
            <person name="Gonzalez J."/>
            <person name="Henrissat B."/>
            <person name="Kuo A."/>
            <person name="Liang C."/>
            <person name="Lipzen A."/>
            <person name="Lutzoni F."/>
            <person name="Magnuson J."/>
            <person name="Mondo S."/>
            <person name="Nolan M."/>
            <person name="Ohm R."/>
            <person name="Pangilinan J."/>
            <person name="Park H.-J."/>
            <person name="Ramirez L."/>
            <person name="Alfaro M."/>
            <person name="Sun H."/>
            <person name="Tritt A."/>
            <person name="Yoshinaga Y."/>
            <person name="Zwiers L.-H."/>
            <person name="Turgeon B."/>
            <person name="Goodwin S."/>
            <person name="Spatafora J."/>
            <person name="Crous P."/>
            <person name="Grigoriev I."/>
        </authorList>
    </citation>
    <scope>NUCLEOTIDE SEQUENCE</scope>
    <source>
        <strain evidence="2">CBS 130266</strain>
    </source>
</reference>
<keyword evidence="3" id="KW-1185">Reference proteome</keyword>
<feature type="region of interest" description="Disordered" evidence="1">
    <location>
        <begin position="138"/>
        <end position="160"/>
    </location>
</feature>
<feature type="region of interest" description="Disordered" evidence="1">
    <location>
        <begin position="211"/>
        <end position="289"/>
    </location>
</feature>
<accession>A0A9P4TWS5</accession>
<protein>
    <submittedName>
        <fullName evidence="2">Uncharacterized protein</fullName>
    </submittedName>
</protein>
<comment type="caution">
    <text evidence="2">The sequence shown here is derived from an EMBL/GenBank/DDBJ whole genome shotgun (WGS) entry which is preliminary data.</text>
</comment>
<feature type="compositionally biased region" description="Basic residues" evidence="1">
    <location>
        <begin position="256"/>
        <end position="284"/>
    </location>
</feature>
<evidence type="ECO:0000313" key="2">
    <source>
        <dbReference type="EMBL" id="KAF2427537.1"/>
    </source>
</evidence>
<evidence type="ECO:0000313" key="3">
    <source>
        <dbReference type="Proteomes" id="UP000800235"/>
    </source>
</evidence>
<organism evidence="2 3">
    <name type="scientific">Tothia fuscella</name>
    <dbReference type="NCBI Taxonomy" id="1048955"/>
    <lineage>
        <taxon>Eukaryota</taxon>
        <taxon>Fungi</taxon>
        <taxon>Dikarya</taxon>
        <taxon>Ascomycota</taxon>
        <taxon>Pezizomycotina</taxon>
        <taxon>Dothideomycetes</taxon>
        <taxon>Pleosporomycetidae</taxon>
        <taxon>Venturiales</taxon>
        <taxon>Cylindrosympodiaceae</taxon>
        <taxon>Tothia</taxon>
    </lineage>
</organism>
<proteinExistence type="predicted"/>
<name>A0A9P4TWS5_9PEZI</name>
<dbReference type="AlphaFoldDB" id="A0A9P4TWS5"/>
<dbReference type="EMBL" id="MU007059">
    <property type="protein sequence ID" value="KAF2427537.1"/>
    <property type="molecule type" value="Genomic_DNA"/>
</dbReference>
<gene>
    <name evidence="2" type="ORF">EJ08DRAFT_662839</name>
</gene>
<feature type="compositionally biased region" description="Low complexity" evidence="1">
    <location>
        <begin position="216"/>
        <end position="237"/>
    </location>
</feature>